<dbReference type="OrthoDB" id="144052at2157"/>
<evidence type="ECO:0008006" key="3">
    <source>
        <dbReference type="Google" id="ProtNLM"/>
    </source>
</evidence>
<gene>
    <name evidence="1" type="ORF">CUN85_01525</name>
</gene>
<dbReference type="EMBL" id="PGGK01000001">
    <property type="protein sequence ID" value="TGC11572.1"/>
    <property type="molecule type" value="Genomic_DNA"/>
</dbReference>
<dbReference type="Proteomes" id="UP000297295">
    <property type="component" value="Unassembled WGS sequence"/>
</dbReference>
<dbReference type="AlphaFoldDB" id="A0A4E0PYY9"/>
<organism evidence="1 2">
    <name type="scientific">Methanolobus halotolerans</name>
    <dbReference type="NCBI Taxonomy" id="2052935"/>
    <lineage>
        <taxon>Archaea</taxon>
        <taxon>Methanobacteriati</taxon>
        <taxon>Methanobacteriota</taxon>
        <taxon>Stenosarchaea group</taxon>
        <taxon>Methanomicrobia</taxon>
        <taxon>Methanosarcinales</taxon>
        <taxon>Methanosarcinaceae</taxon>
        <taxon>Methanolobus</taxon>
    </lineage>
</organism>
<protein>
    <recommendedName>
        <fullName evidence="3">Ribbon-helix-helix protein, copG family</fullName>
    </recommendedName>
</protein>
<keyword evidence="2" id="KW-1185">Reference proteome</keyword>
<sequence>MAIQYKKESIHATVSPYIKKQAEELVATGDFSSMSDLVSIALAEFIGRYNREQKEKEAVLSNQPITIEHIYE</sequence>
<evidence type="ECO:0000313" key="2">
    <source>
        <dbReference type="Proteomes" id="UP000297295"/>
    </source>
</evidence>
<comment type="caution">
    <text evidence="1">The sequence shown here is derived from an EMBL/GenBank/DDBJ whole genome shotgun (WGS) entry which is preliminary data.</text>
</comment>
<name>A0A4E0PYY9_9EURY</name>
<reference evidence="1 2" key="1">
    <citation type="submission" date="2017-11" db="EMBL/GenBank/DDBJ databases">
        <title>Isolation and Characterization of Methanogenic Archaea from Saline Meromictic Lake at Siberia.</title>
        <authorList>
            <person name="Shen Y."/>
            <person name="Huang H.-H."/>
            <person name="Lai M.-C."/>
            <person name="Chen S.-C."/>
        </authorList>
    </citation>
    <scope>NUCLEOTIDE SEQUENCE [LARGE SCALE GENOMIC DNA]</scope>
    <source>
        <strain evidence="1 2">SY-01</strain>
    </source>
</reference>
<dbReference type="RefSeq" id="WP_135388295.1">
    <property type="nucleotide sequence ID" value="NZ_PGGK01000001.1"/>
</dbReference>
<proteinExistence type="predicted"/>
<accession>A0A4E0PYY9</accession>
<evidence type="ECO:0000313" key="1">
    <source>
        <dbReference type="EMBL" id="TGC11572.1"/>
    </source>
</evidence>